<dbReference type="AlphaFoldDB" id="A0A843VGT1"/>
<proteinExistence type="predicted"/>
<sequence>MILAIHMTTSNGCKSSPSNPTDSQFPTHSTLFSASSLPREVAKPSAASPAPISRPSPLPACPHRRLRLLLPSGHCGARRSPSSLPISLRPASARLHRRPMRQDPPLLGLASVRLLHRRPPPPSLRPLPSSSTVRLLSLVMSSFFWNGNRSTCFDPSMEEYTEVPSDIGIAFNLQPKMKASEIAEKAREAIRSHKYNQNM</sequence>
<evidence type="ECO:0000256" key="4">
    <source>
        <dbReference type="SAM" id="MobiDB-lite"/>
    </source>
</evidence>
<comment type="subunit">
    <text evidence="2">Monomer.</text>
</comment>
<dbReference type="PANTHER" id="PTHR31637:SF7">
    <property type="entry name" value="2,3-BISPHOSPHOGLYCERATE-INDEPENDENT PHOSPHOGLYCERATE MUTASE 1"/>
    <property type="match status" value="1"/>
</dbReference>
<dbReference type="EMBL" id="NMUH01001851">
    <property type="protein sequence ID" value="MQL95901.1"/>
    <property type="molecule type" value="Genomic_DNA"/>
</dbReference>
<reference evidence="6" key="1">
    <citation type="submission" date="2017-07" db="EMBL/GenBank/DDBJ databases">
        <title>Taro Niue Genome Assembly and Annotation.</title>
        <authorList>
            <person name="Atibalentja N."/>
            <person name="Keating K."/>
            <person name="Fields C.J."/>
        </authorList>
    </citation>
    <scope>NUCLEOTIDE SEQUENCE</scope>
    <source>
        <strain evidence="6">Niue_2</strain>
        <tissue evidence="6">Leaf</tissue>
    </source>
</reference>
<evidence type="ECO:0000256" key="2">
    <source>
        <dbReference type="ARBA" id="ARBA00011245"/>
    </source>
</evidence>
<evidence type="ECO:0000256" key="3">
    <source>
        <dbReference type="ARBA" id="ARBA00022490"/>
    </source>
</evidence>
<dbReference type="InterPro" id="IPR017850">
    <property type="entry name" value="Alkaline_phosphatase_core_sf"/>
</dbReference>
<accession>A0A843VGT1</accession>
<dbReference type="GO" id="GO:0005737">
    <property type="term" value="C:cytoplasm"/>
    <property type="evidence" value="ECO:0007669"/>
    <property type="project" value="UniProtKB-SubCell"/>
</dbReference>
<dbReference type="GO" id="GO:0030145">
    <property type="term" value="F:manganese ion binding"/>
    <property type="evidence" value="ECO:0007669"/>
    <property type="project" value="TreeGrafter"/>
</dbReference>
<dbReference type="GO" id="GO:0006007">
    <property type="term" value="P:glucose catabolic process"/>
    <property type="evidence" value="ECO:0007669"/>
    <property type="project" value="InterPro"/>
</dbReference>
<dbReference type="Gene3D" id="3.40.720.10">
    <property type="entry name" value="Alkaline Phosphatase, subunit A"/>
    <property type="match status" value="1"/>
</dbReference>
<evidence type="ECO:0000259" key="5">
    <source>
        <dbReference type="Pfam" id="PF01676"/>
    </source>
</evidence>
<organism evidence="6 7">
    <name type="scientific">Colocasia esculenta</name>
    <name type="common">Wild taro</name>
    <name type="synonym">Arum esculentum</name>
    <dbReference type="NCBI Taxonomy" id="4460"/>
    <lineage>
        <taxon>Eukaryota</taxon>
        <taxon>Viridiplantae</taxon>
        <taxon>Streptophyta</taxon>
        <taxon>Embryophyta</taxon>
        <taxon>Tracheophyta</taxon>
        <taxon>Spermatophyta</taxon>
        <taxon>Magnoliopsida</taxon>
        <taxon>Liliopsida</taxon>
        <taxon>Araceae</taxon>
        <taxon>Aroideae</taxon>
        <taxon>Colocasieae</taxon>
        <taxon>Colocasia</taxon>
    </lineage>
</organism>
<evidence type="ECO:0000313" key="7">
    <source>
        <dbReference type="Proteomes" id="UP000652761"/>
    </source>
</evidence>
<dbReference type="GO" id="GO:0004619">
    <property type="term" value="F:phosphoglycerate mutase activity"/>
    <property type="evidence" value="ECO:0007669"/>
    <property type="project" value="InterPro"/>
</dbReference>
<feature type="region of interest" description="Disordered" evidence="4">
    <location>
        <begin position="6"/>
        <end position="59"/>
    </location>
</feature>
<protein>
    <recommendedName>
        <fullName evidence="5">Metalloenzyme domain-containing protein</fullName>
    </recommendedName>
</protein>
<name>A0A843VGT1_COLES</name>
<comment type="subcellular location">
    <subcellularLocation>
        <location evidence="1">Cytoplasm</location>
    </subcellularLocation>
</comment>
<keyword evidence="7" id="KW-1185">Reference proteome</keyword>
<feature type="compositionally biased region" description="Polar residues" evidence="4">
    <location>
        <begin position="7"/>
        <end position="36"/>
    </location>
</feature>
<dbReference type="InterPro" id="IPR005995">
    <property type="entry name" value="Pgm_bpd_ind"/>
</dbReference>
<evidence type="ECO:0000313" key="6">
    <source>
        <dbReference type="EMBL" id="MQL95901.1"/>
    </source>
</evidence>
<comment type="caution">
    <text evidence="6">The sequence shown here is derived from an EMBL/GenBank/DDBJ whole genome shotgun (WGS) entry which is preliminary data.</text>
</comment>
<evidence type="ECO:0000256" key="1">
    <source>
        <dbReference type="ARBA" id="ARBA00004496"/>
    </source>
</evidence>
<feature type="domain" description="Metalloenzyme" evidence="5">
    <location>
        <begin position="142"/>
        <end position="197"/>
    </location>
</feature>
<keyword evidence="3" id="KW-0963">Cytoplasm</keyword>
<dbReference type="Proteomes" id="UP000652761">
    <property type="component" value="Unassembled WGS sequence"/>
</dbReference>
<dbReference type="PANTHER" id="PTHR31637">
    <property type="entry name" value="2,3-BISPHOSPHOGLYCERATE-INDEPENDENT PHOSPHOGLYCERATE MUTASE"/>
    <property type="match status" value="1"/>
</dbReference>
<gene>
    <name evidence="6" type="ORF">Taro_028573</name>
</gene>
<dbReference type="Pfam" id="PF01676">
    <property type="entry name" value="Metalloenzyme"/>
    <property type="match status" value="1"/>
</dbReference>
<dbReference type="InterPro" id="IPR006124">
    <property type="entry name" value="Metalloenzyme"/>
</dbReference>